<dbReference type="EMBL" id="FTNV01000006">
    <property type="protein sequence ID" value="SIS26195.1"/>
    <property type="molecule type" value="Genomic_DNA"/>
</dbReference>
<dbReference type="Proteomes" id="UP000186019">
    <property type="component" value="Unassembled WGS sequence"/>
</dbReference>
<evidence type="ECO:0000256" key="1">
    <source>
        <dbReference type="ARBA" id="ARBA00022553"/>
    </source>
</evidence>
<reference evidence="4 5" key="1">
    <citation type="submission" date="2017-01" db="EMBL/GenBank/DDBJ databases">
        <authorList>
            <person name="Mah S.A."/>
            <person name="Swanson W.J."/>
            <person name="Moy G.W."/>
            <person name="Vacquier V.D."/>
        </authorList>
    </citation>
    <scope>NUCLEOTIDE SEQUENCE [LARGE SCALE GENOMIC DNA]</scope>
    <source>
        <strain evidence="4 5">DSM 29590</strain>
    </source>
</reference>
<dbReference type="GO" id="GO:0000160">
    <property type="term" value="P:phosphorelay signal transduction system"/>
    <property type="evidence" value="ECO:0007669"/>
    <property type="project" value="InterPro"/>
</dbReference>
<dbReference type="InterPro" id="IPR050595">
    <property type="entry name" value="Bact_response_regulator"/>
</dbReference>
<evidence type="ECO:0000313" key="4">
    <source>
        <dbReference type="EMBL" id="SIS26195.1"/>
    </source>
</evidence>
<dbReference type="RefSeq" id="WP_076535556.1">
    <property type="nucleotide sequence ID" value="NZ_FOAC01000007.1"/>
</dbReference>
<feature type="domain" description="Response regulatory" evidence="3">
    <location>
        <begin position="3"/>
        <end position="116"/>
    </location>
</feature>
<dbReference type="InterPro" id="IPR001789">
    <property type="entry name" value="Sig_transdc_resp-reg_receiver"/>
</dbReference>
<dbReference type="STRING" id="573024.SAMN05216208_3584"/>
<dbReference type="PANTHER" id="PTHR44591:SF24">
    <property type="entry name" value="PROTEIN-GLUTAMATE METHYLESTERASE_PROTEIN-GLUTAMINE GLUTAMINASE 1"/>
    <property type="match status" value="1"/>
</dbReference>
<keyword evidence="1 2" id="KW-0597">Phosphoprotein</keyword>
<evidence type="ECO:0000313" key="5">
    <source>
        <dbReference type="Proteomes" id="UP000186019"/>
    </source>
</evidence>
<feature type="modified residue" description="4-aspartylphosphate" evidence="2">
    <location>
        <position position="53"/>
    </location>
</feature>
<name>A0A1N7HMT6_9RHOB</name>
<dbReference type="PROSITE" id="PS50110">
    <property type="entry name" value="RESPONSE_REGULATORY"/>
    <property type="match status" value="1"/>
</dbReference>
<gene>
    <name evidence="4" type="ORF">SAMN05421666_3473</name>
</gene>
<sequence length="118" mass="12968">MRRILVLDDEALIALDLAGVLEDEGFAVCGPYNSVDDALDAIDAHAPDGAILDVNLGQDKTSAPVADRLGQHDIPFAFLTGYEQIDEKLEERHRDRPRLGKPFDRTRIATLVRGMLGN</sequence>
<accession>A0A1N7HMT6</accession>
<protein>
    <submittedName>
        <fullName evidence="4">Response regulator receiver domain-containing protein</fullName>
    </submittedName>
</protein>
<evidence type="ECO:0000259" key="3">
    <source>
        <dbReference type="PROSITE" id="PS50110"/>
    </source>
</evidence>
<dbReference type="InterPro" id="IPR011006">
    <property type="entry name" value="CheY-like_superfamily"/>
</dbReference>
<organism evidence="4 5">
    <name type="scientific">Roseovarius nanhaiticus</name>
    <dbReference type="NCBI Taxonomy" id="573024"/>
    <lineage>
        <taxon>Bacteria</taxon>
        <taxon>Pseudomonadati</taxon>
        <taxon>Pseudomonadota</taxon>
        <taxon>Alphaproteobacteria</taxon>
        <taxon>Rhodobacterales</taxon>
        <taxon>Roseobacteraceae</taxon>
        <taxon>Roseovarius</taxon>
    </lineage>
</organism>
<proteinExistence type="predicted"/>
<dbReference type="Gene3D" id="3.40.50.2300">
    <property type="match status" value="1"/>
</dbReference>
<dbReference type="Pfam" id="PF00072">
    <property type="entry name" value="Response_reg"/>
    <property type="match status" value="1"/>
</dbReference>
<dbReference type="OrthoDB" id="582170at2"/>
<dbReference type="SUPFAM" id="SSF52172">
    <property type="entry name" value="CheY-like"/>
    <property type="match status" value="1"/>
</dbReference>
<dbReference type="AlphaFoldDB" id="A0A1N7HMT6"/>
<keyword evidence="5" id="KW-1185">Reference proteome</keyword>
<dbReference type="PANTHER" id="PTHR44591">
    <property type="entry name" value="STRESS RESPONSE REGULATOR PROTEIN 1"/>
    <property type="match status" value="1"/>
</dbReference>
<dbReference type="SMART" id="SM00448">
    <property type="entry name" value="REC"/>
    <property type="match status" value="1"/>
</dbReference>
<evidence type="ECO:0000256" key="2">
    <source>
        <dbReference type="PROSITE-ProRule" id="PRU00169"/>
    </source>
</evidence>